<dbReference type="SUPFAM" id="SSF55920">
    <property type="entry name" value="Creatinase/aminopeptidase"/>
    <property type="match status" value="1"/>
</dbReference>
<feature type="transmembrane region" description="Helical" evidence="9">
    <location>
        <begin position="239"/>
        <end position="260"/>
    </location>
</feature>
<feature type="transmembrane region" description="Helical" evidence="9">
    <location>
        <begin position="411"/>
        <end position="432"/>
    </location>
</feature>
<comment type="subcellular location">
    <subcellularLocation>
        <location evidence="1">Membrane</location>
        <topology evidence="1">Multi-pass membrane protein</topology>
    </subcellularLocation>
</comment>
<comment type="caution">
    <text evidence="10">The sequence shown here is derived from an EMBL/GenBank/DDBJ whole genome shotgun (WGS) entry which is preliminary data.</text>
</comment>
<evidence type="ECO:0000256" key="3">
    <source>
        <dbReference type="ARBA" id="ARBA00022448"/>
    </source>
</evidence>
<evidence type="ECO:0000256" key="9">
    <source>
        <dbReference type="SAM" id="Phobius"/>
    </source>
</evidence>
<dbReference type="InterPro" id="IPR036005">
    <property type="entry name" value="Creatinase/aminopeptidase-like"/>
</dbReference>
<feature type="transmembrane region" description="Helical" evidence="9">
    <location>
        <begin position="1084"/>
        <end position="1108"/>
    </location>
</feature>
<feature type="transmembrane region" description="Helical" evidence="9">
    <location>
        <begin position="813"/>
        <end position="834"/>
    </location>
</feature>
<evidence type="ECO:0000256" key="6">
    <source>
        <dbReference type="ARBA" id="ARBA00022840"/>
    </source>
</evidence>
<evidence type="ECO:0000256" key="5">
    <source>
        <dbReference type="ARBA" id="ARBA00022741"/>
    </source>
</evidence>
<feature type="transmembrane region" description="Helical" evidence="9">
    <location>
        <begin position="444"/>
        <end position="466"/>
    </location>
</feature>
<evidence type="ECO:0000256" key="2">
    <source>
        <dbReference type="ARBA" id="ARBA00005931"/>
    </source>
</evidence>
<dbReference type="Gene3D" id="3.90.230.10">
    <property type="entry name" value="Creatinase/methionine aminopeptidase superfamily"/>
    <property type="match status" value="1"/>
</dbReference>
<dbReference type="OrthoDB" id="1910534at2759"/>
<dbReference type="PANTHER" id="PTHR31081:SF5">
    <property type="entry name" value="UREIDE PERMEASE 1-RELATED"/>
    <property type="match status" value="1"/>
</dbReference>
<dbReference type="InterPro" id="IPR030189">
    <property type="entry name" value="UPS_plant"/>
</dbReference>
<evidence type="ECO:0000256" key="4">
    <source>
        <dbReference type="ARBA" id="ARBA00022692"/>
    </source>
</evidence>
<dbReference type="Pfam" id="PF07168">
    <property type="entry name" value="Ureide_permease"/>
    <property type="match status" value="3"/>
</dbReference>
<dbReference type="EMBL" id="VAHF01000008">
    <property type="protein sequence ID" value="TXG56622.1"/>
    <property type="molecule type" value="Genomic_DNA"/>
</dbReference>
<feature type="transmembrane region" description="Helical" evidence="9">
    <location>
        <begin position="1129"/>
        <end position="1149"/>
    </location>
</feature>
<protein>
    <submittedName>
        <fullName evidence="10">Uncharacterized protein</fullName>
    </submittedName>
</protein>
<feature type="transmembrane region" description="Helical" evidence="9">
    <location>
        <begin position="682"/>
        <end position="706"/>
    </location>
</feature>
<feature type="transmembrane region" description="Helical" evidence="9">
    <location>
        <begin position="84"/>
        <end position="103"/>
    </location>
</feature>
<dbReference type="Proteomes" id="UP000323000">
    <property type="component" value="Chromosome 8"/>
</dbReference>
<proteinExistence type="inferred from homology"/>
<keyword evidence="11" id="KW-1185">Reference proteome</keyword>
<evidence type="ECO:0000256" key="1">
    <source>
        <dbReference type="ARBA" id="ARBA00004141"/>
    </source>
</evidence>
<feature type="transmembrane region" description="Helical" evidence="9">
    <location>
        <begin position="110"/>
        <end position="132"/>
    </location>
</feature>
<feature type="transmembrane region" description="Helical" evidence="9">
    <location>
        <begin position="42"/>
        <end position="64"/>
    </location>
</feature>
<feature type="transmembrane region" description="Helical" evidence="9">
    <location>
        <begin position="948"/>
        <end position="967"/>
    </location>
</feature>
<keyword evidence="6" id="KW-0067">ATP-binding</keyword>
<dbReference type="GO" id="GO:0005274">
    <property type="term" value="F:allantoin:proton symporter activity"/>
    <property type="evidence" value="ECO:0007669"/>
    <property type="project" value="TreeGrafter"/>
</dbReference>
<comment type="similarity">
    <text evidence="2">Belongs to the plant ureide permease (TC 2.A.7.19) family.</text>
</comment>
<feature type="transmembrane region" description="Helical" evidence="9">
    <location>
        <begin position="1043"/>
        <end position="1064"/>
    </location>
</feature>
<accession>A0A5C7HJT0</accession>
<name>A0A5C7HJT0_9ROSI</name>
<feature type="transmembrane region" description="Helical" evidence="9">
    <location>
        <begin position="6"/>
        <end position="30"/>
    </location>
</feature>
<dbReference type="AlphaFoldDB" id="A0A5C7HJT0"/>
<evidence type="ECO:0000313" key="11">
    <source>
        <dbReference type="Proteomes" id="UP000323000"/>
    </source>
</evidence>
<dbReference type="PANTHER" id="PTHR31081">
    <property type="entry name" value="UREIDE PERMEASE 1-RELATED-RELATED"/>
    <property type="match status" value="1"/>
</dbReference>
<organism evidence="10 11">
    <name type="scientific">Acer yangbiense</name>
    <dbReference type="NCBI Taxonomy" id="1000413"/>
    <lineage>
        <taxon>Eukaryota</taxon>
        <taxon>Viridiplantae</taxon>
        <taxon>Streptophyta</taxon>
        <taxon>Embryophyta</taxon>
        <taxon>Tracheophyta</taxon>
        <taxon>Spermatophyta</taxon>
        <taxon>Magnoliopsida</taxon>
        <taxon>eudicotyledons</taxon>
        <taxon>Gunneridae</taxon>
        <taxon>Pentapetalae</taxon>
        <taxon>rosids</taxon>
        <taxon>malvids</taxon>
        <taxon>Sapindales</taxon>
        <taxon>Sapindaceae</taxon>
        <taxon>Hippocastanoideae</taxon>
        <taxon>Acereae</taxon>
        <taxon>Acer</taxon>
    </lineage>
</organism>
<gene>
    <name evidence="10" type="ORF">EZV62_017935</name>
</gene>
<dbReference type="GO" id="GO:0005524">
    <property type="term" value="F:ATP binding"/>
    <property type="evidence" value="ECO:0007669"/>
    <property type="project" value="UniProtKB-KW"/>
</dbReference>
<feature type="transmembrane region" description="Helical" evidence="9">
    <location>
        <begin position="512"/>
        <end position="534"/>
    </location>
</feature>
<feature type="transmembrane region" description="Helical" evidence="9">
    <location>
        <begin position="356"/>
        <end position="375"/>
    </location>
</feature>
<feature type="transmembrane region" description="Helical" evidence="9">
    <location>
        <begin position="325"/>
        <end position="344"/>
    </location>
</feature>
<feature type="transmembrane region" description="Helical" evidence="9">
    <location>
        <begin position="280"/>
        <end position="304"/>
    </location>
</feature>
<evidence type="ECO:0000313" key="10">
    <source>
        <dbReference type="EMBL" id="TXG56622.1"/>
    </source>
</evidence>
<feature type="transmembrane region" description="Helical" evidence="9">
    <location>
        <begin position="846"/>
        <end position="868"/>
    </location>
</feature>
<feature type="transmembrane region" description="Helical" evidence="9">
    <location>
        <begin position="486"/>
        <end position="505"/>
    </location>
</feature>
<reference evidence="11" key="1">
    <citation type="journal article" date="2019" name="Gigascience">
        <title>De novo genome assembly of the endangered Acer yangbiense, a plant species with extremely small populations endemic to Yunnan Province, China.</title>
        <authorList>
            <person name="Yang J."/>
            <person name="Wariss H.M."/>
            <person name="Tao L."/>
            <person name="Zhang R."/>
            <person name="Yun Q."/>
            <person name="Hollingsworth P."/>
            <person name="Dao Z."/>
            <person name="Luo G."/>
            <person name="Guo H."/>
            <person name="Ma Y."/>
            <person name="Sun W."/>
        </authorList>
    </citation>
    <scope>NUCLEOTIDE SEQUENCE [LARGE SCALE GENOMIC DNA]</scope>
    <source>
        <strain evidence="11">cv. Malutang</strain>
    </source>
</reference>
<feature type="transmembrane region" description="Helical" evidence="9">
    <location>
        <begin position="546"/>
        <end position="567"/>
    </location>
</feature>
<evidence type="ECO:0000256" key="7">
    <source>
        <dbReference type="ARBA" id="ARBA00022989"/>
    </source>
</evidence>
<dbReference type="GO" id="GO:0015505">
    <property type="term" value="F:uracil:monoatomic cation symporter activity"/>
    <property type="evidence" value="ECO:0007669"/>
    <property type="project" value="TreeGrafter"/>
</dbReference>
<feature type="transmembrane region" description="Helical" evidence="9">
    <location>
        <begin position="888"/>
        <end position="907"/>
    </location>
</feature>
<feature type="transmembrane region" description="Helical" evidence="9">
    <location>
        <begin position="382"/>
        <end position="399"/>
    </location>
</feature>
<dbReference type="GO" id="GO:0016020">
    <property type="term" value="C:membrane"/>
    <property type="evidence" value="ECO:0007669"/>
    <property type="project" value="UniProtKB-SubCell"/>
</dbReference>
<dbReference type="InterPro" id="IPR009834">
    <property type="entry name" value="Ureide_permease"/>
</dbReference>
<feature type="transmembrane region" description="Helical" evidence="9">
    <location>
        <begin position="1155"/>
        <end position="1176"/>
    </location>
</feature>
<feature type="transmembrane region" description="Helical" evidence="9">
    <location>
        <begin position="914"/>
        <end position="936"/>
    </location>
</feature>
<keyword evidence="5" id="KW-0547">Nucleotide-binding</keyword>
<sequence>MFLVESKGGAIACMLFSLLFLGTWPAFLTLLERRGRLPQHTYLDYSITNFLAAVFIALTFGEIGKSTFERPNFTLQLTQLKDNWPTVLFAMGGGVFLSLGNLATQYALALVGLSVTEVITASITVVIGTTVNYFLDDKINKAEILFSGVACFLIAVCLGSAVHSSNAADNKAKLKSLQSDHQPRIEATYTSTPTETFTEKGTKDLENGNDTATSAKAGTAHFLVEIENRRAIKVFGKSSLIGLAITFFAGCCFSLFSPAFNLASNDQWHTLKKGVANLVVYTAFFYFSVSCFVIAIILNIIFLYRPVLGLPRSSFKAYLGDWNGRGWALMAGILCGFGNGLQFMGGQAAGYAAADAVQALPLVSTFWGILLFGEYRKSSRRTYILLVSILLLIASPSANELKMFLVESKGGAIACMLFSLLFLGTWPAFLTLLERRGRLPQHTYLDYSITNFLVAVLIALTFGEIGKSTFERPNFTLQLTQFKDNWPTVLFAMGGGVFLSLGNLATQYAFAFVGLSVTVVITASITVVIGTTFNYFLDDKINKAEILFPGVACFLIAVCLGSAVHTSNAADNKAKLKSLQSDHKPRIEATYTSTPTETFTEKGTKDLENGNDTAARAKAGTAHFLVEIENRRAIKVFGKSSLIGLAITFFAGCCFSLFSPAFNLASNDQWHTLKKGVPNLVVYTAFFYFSVCCFVIAIILNIIFLYRPVLGLPRSSFKAYLGDWNGRGWALMAGILCGFGNGLQFMGGQAAGYAAADAVQALPLVSTFWGILLFGEYRKSSRRTYILLVSILLLIASPSANELKMFLVESKGGAIACMLFSLLFLGTWPAFLTLLERRGRLPQHTYLDYSITNLLAAVFIALTFGEIGKSTFESPNFTVQLTQLKDNWPTVLFAMVGGVFLSLGNLATQYAWAFVGLSVTEVITSSITVVIGTTFNYFLDDKINKAEILFPGVACFLIAVCLGSAVHSSNAADNKAKLKSLQSDHKPRIEATYTSTSTETFTEKGTKDLENGNDTATRAKAGTAHFLVEIENRRAIKVFGKSTIIGLAITFFAGCCFSLFSPAFNLASNDQWHTLKKGVPNLVVYTAFFYFSVSCFVIAIILNIIFLYRPVLGLPRSSFKAYLGDWNGRGWALMAGLLCGFGNGLQFMGGQAAGYAAADAVQALPLVSTFWGVLLFGEYRKSSRRTYILLVIRKYIKSILKPGMLMIDLCETLENTVRKLIYENGLQAGIAFPTGCSLNLVVAHWTPNTGDETVL</sequence>
<keyword evidence="3" id="KW-0813">Transport</keyword>
<keyword evidence="8 9" id="KW-0472">Membrane</keyword>
<keyword evidence="4 9" id="KW-0812">Transmembrane</keyword>
<keyword evidence="7 9" id="KW-1133">Transmembrane helix</keyword>
<feature type="transmembrane region" description="Helical" evidence="9">
    <location>
        <begin position="641"/>
        <end position="662"/>
    </location>
</feature>
<feature type="transmembrane region" description="Helical" evidence="9">
    <location>
        <begin position="784"/>
        <end position="801"/>
    </location>
</feature>
<feature type="transmembrane region" description="Helical" evidence="9">
    <location>
        <begin position="727"/>
        <end position="746"/>
    </location>
</feature>
<feature type="transmembrane region" description="Helical" evidence="9">
    <location>
        <begin position="758"/>
        <end position="777"/>
    </location>
</feature>
<evidence type="ECO:0000256" key="8">
    <source>
        <dbReference type="ARBA" id="ARBA00023136"/>
    </source>
</evidence>
<feature type="transmembrane region" description="Helical" evidence="9">
    <location>
        <begin position="144"/>
        <end position="163"/>
    </location>
</feature>